<dbReference type="AlphaFoldDB" id="A0A9W8LYB6"/>
<feature type="compositionally biased region" description="Basic and acidic residues" evidence="1">
    <location>
        <begin position="273"/>
        <end position="282"/>
    </location>
</feature>
<reference evidence="3" key="1">
    <citation type="submission" date="2022-07" db="EMBL/GenBank/DDBJ databases">
        <title>Phylogenomic reconstructions and comparative analyses of Kickxellomycotina fungi.</title>
        <authorList>
            <person name="Reynolds N.K."/>
            <person name="Stajich J.E."/>
            <person name="Barry K."/>
            <person name="Grigoriev I.V."/>
            <person name="Crous P."/>
            <person name="Smith M.E."/>
        </authorList>
    </citation>
    <scope>NUCLEOTIDE SEQUENCE</scope>
    <source>
        <strain evidence="3">NRRL 1566</strain>
    </source>
</reference>
<dbReference type="InterPro" id="IPR057721">
    <property type="entry name" value="BCD1_alpha/beta"/>
</dbReference>
<sequence length="282" mass="32798">MMSDYEFLQDLARDHTLLLRDAQEAKLGSANRLANQNSMINQSSQSPTIALTRAQKNIISHAKKHRQVIIQYMSPGIKRHQQNKTIWMSSKSRLVWTLELVVPEITQLPNKWVEAGFHDVCRLSDLWYRILCSDKTWSEVTTNKDTEDVPRKRIRGEDIRIQLPSDDGNEYPFKSSIQPKLHQVLREDSSYRQPENLLWLIRVQNMPANRPTFCKIDSLQPLFTQLRYQTVLEFPTIYVYKEPPTTWGGYDVTIQEHCVASEDSSSEEEQSDTNDKDTNAEN</sequence>
<accession>A0A9W8LYB6</accession>
<feature type="domain" description="BCD1 alpha/beta" evidence="2">
    <location>
        <begin position="61"/>
        <end position="243"/>
    </location>
</feature>
<evidence type="ECO:0000313" key="4">
    <source>
        <dbReference type="Proteomes" id="UP001139887"/>
    </source>
</evidence>
<dbReference type="GO" id="GO:0070761">
    <property type="term" value="C:pre-snoRNP complex"/>
    <property type="evidence" value="ECO:0007669"/>
    <property type="project" value="TreeGrafter"/>
</dbReference>
<name>A0A9W8LYB6_9FUNG</name>
<gene>
    <name evidence="3" type="primary">BCD1</name>
    <name evidence="3" type="ORF">IWW36_005222</name>
</gene>
<dbReference type="Pfam" id="PF25790">
    <property type="entry name" value="BCD1"/>
    <property type="match status" value="1"/>
</dbReference>
<dbReference type="Proteomes" id="UP001139887">
    <property type="component" value="Unassembled WGS sequence"/>
</dbReference>
<dbReference type="GO" id="GO:0048254">
    <property type="term" value="P:snoRNA localization"/>
    <property type="evidence" value="ECO:0007669"/>
    <property type="project" value="TreeGrafter"/>
</dbReference>
<organism evidence="3 4">
    <name type="scientific">Coemansia brasiliensis</name>
    <dbReference type="NCBI Taxonomy" id="2650707"/>
    <lineage>
        <taxon>Eukaryota</taxon>
        <taxon>Fungi</taxon>
        <taxon>Fungi incertae sedis</taxon>
        <taxon>Zoopagomycota</taxon>
        <taxon>Kickxellomycotina</taxon>
        <taxon>Kickxellomycetes</taxon>
        <taxon>Kickxellales</taxon>
        <taxon>Kickxellaceae</taxon>
        <taxon>Coemansia</taxon>
    </lineage>
</organism>
<feature type="region of interest" description="Disordered" evidence="1">
    <location>
        <begin position="258"/>
        <end position="282"/>
    </location>
</feature>
<dbReference type="InterPro" id="IPR051639">
    <property type="entry name" value="BCD1"/>
</dbReference>
<protein>
    <submittedName>
        <fullName evidence="3">Box C/D snoRNA accumulation</fullName>
    </submittedName>
</protein>
<dbReference type="GO" id="GO:0000492">
    <property type="term" value="P:box C/D snoRNP assembly"/>
    <property type="evidence" value="ECO:0007669"/>
    <property type="project" value="TreeGrafter"/>
</dbReference>
<dbReference type="GO" id="GO:0000463">
    <property type="term" value="P:maturation of LSU-rRNA from tricistronic rRNA transcript (SSU-rRNA, 5.8S rRNA, LSU-rRNA)"/>
    <property type="evidence" value="ECO:0007669"/>
    <property type="project" value="TreeGrafter"/>
</dbReference>
<dbReference type="PANTHER" id="PTHR13483">
    <property type="entry name" value="BOX C_D SNORNA PROTEIN 1-RELATED"/>
    <property type="match status" value="1"/>
</dbReference>
<evidence type="ECO:0000313" key="3">
    <source>
        <dbReference type="EMBL" id="KAJ2844355.1"/>
    </source>
</evidence>
<comment type="caution">
    <text evidence="3">The sequence shown here is derived from an EMBL/GenBank/DDBJ whole genome shotgun (WGS) entry which is preliminary data.</text>
</comment>
<dbReference type="EMBL" id="JANBUW010001106">
    <property type="protein sequence ID" value="KAJ2844355.1"/>
    <property type="molecule type" value="Genomic_DNA"/>
</dbReference>
<dbReference type="GO" id="GO:0005634">
    <property type="term" value="C:nucleus"/>
    <property type="evidence" value="ECO:0007669"/>
    <property type="project" value="TreeGrafter"/>
</dbReference>
<dbReference type="PANTHER" id="PTHR13483:SF11">
    <property type="entry name" value="ZINC FINGER HIT DOMAIN-CONTAINING PROTEIN 3"/>
    <property type="match status" value="1"/>
</dbReference>
<evidence type="ECO:0000259" key="2">
    <source>
        <dbReference type="Pfam" id="PF25790"/>
    </source>
</evidence>
<proteinExistence type="predicted"/>
<keyword evidence="4" id="KW-1185">Reference proteome</keyword>
<dbReference type="OrthoDB" id="272357at2759"/>
<evidence type="ECO:0000256" key="1">
    <source>
        <dbReference type="SAM" id="MobiDB-lite"/>
    </source>
</evidence>